<dbReference type="Proteomes" id="UP001642540">
    <property type="component" value="Unassembled WGS sequence"/>
</dbReference>
<evidence type="ECO:0008006" key="11">
    <source>
        <dbReference type="Google" id="ProtNLM"/>
    </source>
</evidence>
<keyword evidence="10" id="KW-1185">Reference proteome</keyword>
<organism evidence="9 10">
    <name type="scientific">Orchesella dallaii</name>
    <dbReference type="NCBI Taxonomy" id="48710"/>
    <lineage>
        <taxon>Eukaryota</taxon>
        <taxon>Metazoa</taxon>
        <taxon>Ecdysozoa</taxon>
        <taxon>Arthropoda</taxon>
        <taxon>Hexapoda</taxon>
        <taxon>Collembola</taxon>
        <taxon>Entomobryomorpha</taxon>
        <taxon>Entomobryoidea</taxon>
        <taxon>Orchesellidae</taxon>
        <taxon>Orchesellinae</taxon>
        <taxon>Orchesella</taxon>
    </lineage>
</organism>
<comment type="caution">
    <text evidence="9">The sequence shown here is derived from an EMBL/GenBank/DDBJ whole genome shotgun (WGS) entry which is preliminary data.</text>
</comment>
<evidence type="ECO:0000256" key="7">
    <source>
        <dbReference type="ARBA" id="ARBA00023180"/>
    </source>
</evidence>
<evidence type="ECO:0000256" key="6">
    <source>
        <dbReference type="ARBA" id="ARBA00023170"/>
    </source>
</evidence>
<keyword evidence="6" id="KW-0675">Receptor</keyword>
<accession>A0ABP1RGP6</accession>
<evidence type="ECO:0000256" key="3">
    <source>
        <dbReference type="ARBA" id="ARBA00022692"/>
    </source>
</evidence>
<evidence type="ECO:0000256" key="1">
    <source>
        <dbReference type="ARBA" id="ARBA00004651"/>
    </source>
</evidence>
<keyword evidence="5 8" id="KW-0472">Membrane</keyword>
<evidence type="ECO:0000256" key="4">
    <source>
        <dbReference type="ARBA" id="ARBA00022989"/>
    </source>
</evidence>
<keyword evidence="3 8" id="KW-0812">Transmembrane</keyword>
<keyword evidence="2" id="KW-1003">Cell membrane</keyword>
<protein>
    <recommendedName>
        <fullName evidence="11">Ionotropic glutamate receptor C-terminal domain-containing protein</fullName>
    </recommendedName>
</protein>
<name>A0ABP1RGP6_9HEXA</name>
<comment type="subcellular location">
    <subcellularLocation>
        <location evidence="1">Cell membrane</location>
        <topology evidence="1">Multi-pass membrane protein</topology>
    </subcellularLocation>
</comment>
<evidence type="ECO:0000313" key="9">
    <source>
        <dbReference type="EMBL" id="CAL8127753.1"/>
    </source>
</evidence>
<sequence>MTETHNLESLTKITTNLVDRFGGSTVEFLWDENNPLTLSILAQCIIFQCILLHFNSFELEPKLQLKILNNMNPFGRNLAIEFILESNFQTFLAHRHSSHEIIVVSDSSFPSVNQTGRLLHFTLNGVPKHHHRKYPSVIISRVLDQPAVVNDPKNWHVSLISASSILLFVATEKNEIKIAYVASLDRYISQFKLQIKTVKISPNDLTSILNLRLLWEKLQLKIHFQTEPEPTKLHCSSTHSYAYAPIMNEETCVFKQAFFQFVNCSNLDRCDSIHKWNFFIKLNNPDYGSFQIFPFAQSHIDFTMQILFPKESFFDSNLTAFLNPFNLQVWITCLIALATVSLWLIGGERQSVYSILFWQPSIVLEQSAQRLINVGPRGSSVIGLWMLVLFFTKQFYGSSLYSFMTTEKEVNEFPISIHQVLLRSDYYLFTPRSFISRLHAIGANMMPHQVLFHFYLRIISKSLFNIDHSDTDFEIAALQNASHGKFVQVISVSVNRGFDRSTTLSSVLTQAFRNTKRLYIKLERFVTICEGNCMDGAGFFGQTGLNRRTTKERPVLIYYQFWFQVEPNFQTFRFAKFLSRFVSCGLYQLEFERFKKLQQFKLLSRLKNSTKRGWSNGSLFSYSFLDQRIRERCEVEKVENPMKIAALKGTFILVGILGIIAMIALILEFQISKFKI</sequence>
<evidence type="ECO:0000256" key="2">
    <source>
        <dbReference type="ARBA" id="ARBA00022475"/>
    </source>
</evidence>
<proteinExistence type="predicted"/>
<evidence type="ECO:0000256" key="8">
    <source>
        <dbReference type="SAM" id="Phobius"/>
    </source>
</evidence>
<dbReference type="PANTHER" id="PTHR42643:SF30">
    <property type="entry name" value="IONOTROPIC RECEPTOR 40A-RELATED"/>
    <property type="match status" value="1"/>
</dbReference>
<evidence type="ECO:0000313" key="10">
    <source>
        <dbReference type="Proteomes" id="UP001642540"/>
    </source>
</evidence>
<dbReference type="InterPro" id="IPR052192">
    <property type="entry name" value="Insect_Ionotropic_Sensory_Rcpt"/>
</dbReference>
<keyword evidence="4 8" id="KW-1133">Transmembrane helix</keyword>
<dbReference type="PANTHER" id="PTHR42643">
    <property type="entry name" value="IONOTROPIC RECEPTOR 20A-RELATED"/>
    <property type="match status" value="1"/>
</dbReference>
<feature type="transmembrane region" description="Helical" evidence="8">
    <location>
        <begin position="651"/>
        <end position="671"/>
    </location>
</feature>
<keyword evidence="7" id="KW-0325">Glycoprotein</keyword>
<reference evidence="9 10" key="1">
    <citation type="submission" date="2024-08" db="EMBL/GenBank/DDBJ databases">
        <authorList>
            <person name="Cucini C."/>
            <person name="Frati F."/>
        </authorList>
    </citation>
    <scope>NUCLEOTIDE SEQUENCE [LARGE SCALE GENOMIC DNA]</scope>
</reference>
<gene>
    <name evidence="9" type="ORF">ODALV1_LOCUS21957</name>
</gene>
<evidence type="ECO:0000256" key="5">
    <source>
        <dbReference type="ARBA" id="ARBA00023136"/>
    </source>
</evidence>
<dbReference type="EMBL" id="CAXLJM020000072">
    <property type="protein sequence ID" value="CAL8127753.1"/>
    <property type="molecule type" value="Genomic_DNA"/>
</dbReference>